<gene>
    <name evidence="1" type="primary">Contig9270.g9910</name>
    <name evidence="1" type="ORF">STYLEM_432</name>
</gene>
<dbReference type="AlphaFoldDB" id="A0A077ZND2"/>
<dbReference type="Proteomes" id="UP000039865">
    <property type="component" value="Unassembled WGS sequence"/>
</dbReference>
<sequence length="180" mass="20131">MKKGNEIKLRSPYNNFYSNGIESQYASNKDGINALASHVGSAQQKNFTFNDTGSSRGGFDPTHRSTILDIVGPQSRITPTNANQLDQKLTELNNTPSITPKQSPFLKVLDPEETKYNDRDQAVNVQNTIKYYVLKSSVAKQVQRENKTVIKFRQYQKLDPISSSAASTVVSFSKPKAHFK</sequence>
<dbReference type="InParanoid" id="A0A077ZND2"/>
<accession>A0A077ZND2</accession>
<evidence type="ECO:0000313" key="2">
    <source>
        <dbReference type="Proteomes" id="UP000039865"/>
    </source>
</evidence>
<proteinExistence type="predicted"/>
<keyword evidence="2" id="KW-1185">Reference proteome</keyword>
<dbReference type="EMBL" id="CCKQ01000413">
    <property type="protein sequence ID" value="CDW71487.1"/>
    <property type="molecule type" value="Genomic_DNA"/>
</dbReference>
<reference evidence="1 2" key="1">
    <citation type="submission" date="2014-06" db="EMBL/GenBank/DDBJ databases">
        <authorList>
            <person name="Swart Estienne"/>
        </authorList>
    </citation>
    <scope>NUCLEOTIDE SEQUENCE [LARGE SCALE GENOMIC DNA]</scope>
    <source>
        <strain evidence="1 2">130c</strain>
    </source>
</reference>
<protein>
    <submittedName>
        <fullName evidence="1">Uncharacterized protein</fullName>
    </submittedName>
</protein>
<evidence type="ECO:0000313" key="1">
    <source>
        <dbReference type="EMBL" id="CDW71487.1"/>
    </source>
</evidence>
<organism evidence="1 2">
    <name type="scientific">Stylonychia lemnae</name>
    <name type="common">Ciliate</name>
    <dbReference type="NCBI Taxonomy" id="5949"/>
    <lineage>
        <taxon>Eukaryota</taxon>
        <taxon>Sar</taxon>
        <taxon>Alveolata</taxon>
        <taxon>Ciliophora</taxon>
        <taxon>Intramacronucleata</taxon>
        <taxon>Spirotrichea</taxon>
        <taxon>Stichotrichia</taxon>
        <taxon>Sporadotrichida</taxon>
        <taxon>Oxytrichidae</taxon>
        <taxon>Stylonychinae</taxon>
        <taxon>Stylonychia</taxon>
    </lineage>
</organism>
<name>A0A077ZND2_STYLE</name>